<evidence type="ECO:0000313" key="4">
    <source>
        <dbReference type="Proteomes" id="UP000314294"/>
    </source>
</evidence>
<keyword evidence="4" id="KW-1185">Reference proteome</keyword>
<evidence type="ECO:0000256" key="1">
    <source>
        <dbReference type="ARBA" id="ARBA00022737"/>
    </source>
</evidence>
<dbReference type="PROSITE" id="PS50853">
    <property type="entry name" value="FN3"/>
    <property type="match status" value="1"/>
</dbReference>
<organism evidence="3 4">
    <name type="scientific">Liparis tanakae</name>
    <name type="common">Tanaka's snailfish</name>
    <dbReference type="NCBI Taxonomy" id="230148"/>
    <lineage>
        <taxon>Eukaryota</taxon>
        <taxon>Metazoa</taxon>
        <taxon>Chordata</taxon>
        <taxon>Craniata</taxon>
        <taxon>Vertebrata</taxon>
        <taxon>Euteleostomi</taxon>
        <taxon>Actinopterygii</taxon>
        <taxon>Neopterygii</taxon>
        <taxon>Teleostei</taxon>
        <taxon>Neoteleostei</taxon>
        <taxon>Acanthomorphata</taxon>
        <taxon>Eupercaria</taxon>
        <taxon>Perciformes</taxon>
        <taxon>Cottioidei</taxon>
        <taxon>Cottales</taxon>
        <taxon>Liparidae</taxon>
        <taxon>Liparis</taxon>
    </lineage>
</organism>
<dbReference type="InterPro" id="IPR013783">
    <property type="entry name" value="Ig-like_fold"/>
</dbReference>
<dbReference type="Proteomes" id="UP000314294">
    <property type="component" value="Unassembled WGS sequence"/>
</dbReference>
<reference evidence="3 4" key="1">
    <citation type="submission" date="2019-03" db="EMBL/GenBank/DDBJ databases">
        <title>First draft genome of Liparis tanakae, snailfish: a comprehensive survey of snailfish specific genes.</title>
        <authorList>
            <person name="Kim W."/>
            <person name="Song I."/>
            <person name="Jeong J.-H."/>
            <person name="Kim D."/>
            <person name="Kim S."/>
            <person name="Ryu S."/>
            <person name="Song J.Y."/>
            <person name="Lee S.K."/>
        </authorList>
    </citation>
    <scope>NUCLEOTIDE SEQUENCE [LARGE SCALE GENOMIC DNA]</scope>
    <source>
        <tissue evidence="3">Muscle</tissue>
    </source>
</reference>
<dbReference type="InterPro" id="IPR050991">
    <property type="entry name" value="ECM_Regulatory_Proteins"/>
</dbReference>
<dbReference type="OrthoDB" id="6130531at2759"/>
<evidence type="ECO:0000259" key="2">
    <source>
        <dbReference type="PROSITE" id="PS50853"/>
    </source>
</evidence>
<feature type="domain" description="Fibronectin type-III" evidence="2">
    <location>
        <begin position="47"/>
        <end position="138"/>
    </location>
</feature>
<comment type="caution">
    <text evidence="3">The sequence shown here is derived from an EMBL/GenBank/DDBJ whole genome shotgun (WGS) entry which is preliminary data.</text>
</comment>
<proteinExistence type="predicted"/>
<dbReference type="GO" id="GO:0031175">
    <property type="term" value="P:neuron projection development"/>
    <property type="evidence" value="ECO:0007669"/>
    <property type="project" value="TreeGrafter"/>
</dbReference>
<sequence>MSRPHRGEIKRSLSSAVRCHLSANPKRNGLHNNRKQTYLLYLETEPEVEALLVSDVSPEGFRLAWTAEEDAFDTFVVMLREAEGPGRPRELVLGGEESGAAFTRLAEDTEYRVKVFGLVLGRRSKSLEEGVRTGTRAPGRRTEEPGSVGVVHVFTSPLVRLVLLWRDNVVINPCVSLSSNLDRGGGALSSPRLSTTAV</sequence>
<keyword evidence="1" id="KW-0677">Repeat</keyword>
<protein>
    <submittedName>
        <fullName evidence="3">Tenascin</fullName>
    </submittedName>
</protein>
<name>A0A4Z2E814_9TELE</name>
<dbReference type="Gene3D" id="2.60.40.10">
    <property type="entry name" value="Immunoglobulins"/>
    <property type="match status" value="1"/>
</dbReference>
<dbReference type="GO" id="GO:0005615">
    <property type="term" value="C:extracellular space"/>
    <property type="evidence" value="ECO:0007669"/>
    <property type="project" value="TreeGrafter"/>
</dbReference>
<dbReference type="SUPFAM" id="SSF49265">
    <property type="entry name" value="Fibronectin type III"/>
    <property type="match status" value="1"/>
</dbReference>
<dbReference type="CDD" id="cd00063">
    <property type="entry name" value="FN3"/>
    <property type="match status" value="1"/>
</dbReference>
<dbReference type="InterPro" id="IPR036116">
    <property type="entry name" value="FN3_sf"/>
</dbReference>
<dbReference type="EMBL" id="SRLO01013975">
    <property type="protein sequence ID" value="TNN24901.1"/>
    <property type="molecule type" value="Genomic_DNA"/>
</dbReference>
<dbReference type="PANTHER" id="PTHR46708:SF3">
    <property type="entry name" value="TENASCIN-X"/>
    <property type="match status" value="1"/>
</dbReference>
<dbReference type="PANTHER" id="PTHR46708">
    <property type="entry name" value="TENASCIN"/>
    <property type="match status" value="1"/>
</dbReference>
<dbReference type="GO" id="GO:0030155">
    <property type="term" value="P:regulation of cell adhesion"/>
    <property type="evidence" value="ECO:0007669"/>
    <property type="project" value="TreeGrafter"/>
</dbReference>
<accession>A0A4Z2E814</accession>
<dbReference type="AlphaFoldDB" id="A0A4Z2E814"/>
<dbReference type="InterPro" id="IPR003961">
    <property type="entry name" value="FN3_dom"/>
</dbReference>
<gene>
    <name evidence="3" type="primary">TNC_4</name>
    <name evidence="3" type="ORF">EYF80_064973</name>
</gene>
<evidence type="ECO:0000313" key="3">
    <source>
        <dbReference type="EMBL" id="TNN24901.1"/>
    </source>
</evidence>